<dbReference type="KEGG" id="ccau:EG346_15740"/>
<dbReference type="Proteomes" id="UP000273270">
    <property type="component" value="Chromosome"/>
</dbReference>
<dbReference type="EMBL" id="CP033920">
    <property type="protein sequence ID" value="AZA49538.1"/>
    <property type="molecule type" value="Genomic_DNA"/>
</dbReference>
<keyword evidence="2" id="KW-1185">Reference proteome</keyword>
<name>A0A3G6M637_CHRCU</name>
<sequence length="361" mass="42573">MLHFVYLKVINYKLMTLPNWQLKFRDLPEIPPLKRWIEGAHFTQEQNISFRLLKHQEISSDEQNDFIKLFKFYEDLDIALQELDYSSFDANEFDNFKSYIDYAFNYIPLLSNKLSVFHTYRLVVNEWVSKKNERLNNISFLKYPPIDIVKSINKYNRANTPNTSVLYTAENIDSALKEIKPPTNKLITVGLWKPKEKKELISYPISHSDKAMSVNQGVQKATAAFEKYGDSQSKLLVEWSRHYFKLLGREFTKPVSHHYEYLISAMFSERILKTRQDPNPSFNFDCIIYPSVGNDFGTDNLAVHPDSVENEFKLFQITEFEIEESYYEKEYVRDHPEIISLAKVKNRVNAKNILENGEIVW</sequence>
<evidence type="ECO:0000313" key="2">
    <source>
        <dbReference type="Proteomes" id="UP000273270"/>
    </source>
</evidence>
<dbReference type="AlphaFoldDB" id="A0A3G6M637"/>
<accession>A0A3G6M637</accession>
<protein>
    <submittedName>
        <fullName evidence="1">Uncharacterized protein</fullName>
    </submittedName>
</protein>
<reference evidence="2" key="1">
    <citation type="submission" date="2018-11" db="EMBL/GenBank/DDBJ databases">
        <title>Proposal to divide the Flavobacteriaceae and reorganize its genera based on Amino Acid Identity values calculated from whole genome sequences.</title>
        <authorList>
            <person name="Nicholson A.C."/>
            <person name="Gulvik C.A."/>
            <person name="Whitney A.M."/>
            <person name="Humrighouse B.W."/>
            <person name="Bell M."/>
            <person name="Holmes B."/>
            <person name="Steigerwalt A.G."/>
            <person name="Villarma A."/>
            <person name="Sheth M."/>
            <person name="Batra D."/>
            <person name="Pryor J."/>
            <person name="Bernardet J.-F."/>
            <person name="Hugo C."/>
            <person name="Kampfer P."/>
            <person name="Newman J."/>
            <person name="McQuiston J.R."/>
        </authorList>
    </citation>
    <scope>NUCLEOTIDE SEQUENCE [LARGE SCALE GENOMIC DNA]</scope>
    <source>
        <strain evidence="2">G0188</strain>
    </source>
</reference>
<proteinExistence type="predicted"/>
<gene>
    <name evidence="1" type="ORF">EG346_15740</name>
</gene>
<evidence type="ECO:0000313" key="1">
    <source>
        <dbReference type="EMBL" id="AZA49538.1"/>
    </source>
</evidence>
<organism evidence="1 2">
    <name type="scientific">Chryseobacterium carnipullorum</name>
    <dbReference type="NCBI Taxonomy" id="1124835"/>
    <lineage>
        <taxon>Bacteria</taxon>
        <taxon>Pseudomonadati</taxon>
        <taxon>Bacteroidota</taxon>
        <taxon>Flavobacteriia</taxon>
        <taxon>Flavobacteriales</taxon>
        <taxon>Weeksellaceae</taxon>
        <taxon>Chryseobacterium group</taxon>
        <taxon>Chryseobacterium</taxon>
    </lineage>
</organism>
<dbReference type="OrthoDB" id="1404971at2"/>